<dbReference type="PANTHER" id="PTHR43201:SF32">
    <property type="entry name" value="2-SUCCINYLBENZOATE--COA LIGASE, CHLOROPLASTIC_PEROXISOMAL"/>
    <property type="match status" value="1"/>
</dbReference>
<comment type="caution">
    <text evidence="2">The sequence shown here is derived from an EMBL/GenBank/DDBJ whole genome shotgun (WGS) entry which is preliminary data.</text>
</comment>
<dbReference type="GO" id="GO:0006631">
    <property type="term" value="P:fatty acid metabolic process"/>
    <property type="evidence" value="ECO:0007669"/>
    <property type="project" value="TreeGrafter"/>
</dbReference>
<gene>
    <name evidence="2" type="ORF">DFR40_1599</name>
</gene>
<dbReference type="Pfam" id="PF00501">
    <property type="entry name" value="AMP-binding"/>
    <property type="match status" value="1"/>
</dbReference>
<dbReference type="Gene3D" id="3.30.300.30">
    <property type="match status" value="1"/>
</dbReference>
<reference evidence="2 3" key="1">
    <citation type="submission" date="2018-10" db="EMBL/GenBank/DDBJ databases">
        <title>Genomic Encyclopedia of Type Strains, Phase IV (KMG-IV): sequencing the most valuable type-strain genomes for metagenomic binning, comparative biology and taxonomic classification.</title>
        <authorList>
            <person name="Goeker M."/>
        </authorList>
    </citation>
    <scope>NUCLEOTIDE SEQUENCE [LARGE SCALE GENOMIC DNA]</scope>
    <source>
        <strain evidence="2 3">DSM 23841</strain>
    </source>
</reference>
<dbReference type="SUPFAM" id="SSF48613">
    <property type="entry name" value="Heme oxygenase-like"/>
    <property type="match status" value="1"/>
</dbReference>
<dbReference type="Proteomes" id="UP000270626">
    <property type="component" value="Unassembled WGS sequence"/>
</dbReference>
<feature type="domain" description="AMP-dependent synthetase/ligase" evidence="1">
    <location>
        <begin position="44"/>
        <end position="328"/>
    </location>
</feature>
<dbReference type="AlphaFoldDB" id="A0A495WBP6"/>
<dbReference type="EMBL" id="RBXP01000014">
    <property type="protein sequence ID" value="RKT58580.1"/>
    <property type="molecule type" value="Genomic_DNA"/>
</dbReference>
<accession>A0A495WBP6</accession>
<dbReference type="PROSITE" id="PS00455">
    <property type="entry name" value="AMP_BINDING"/>
    <property type="match status" value="1"/>
</dbReference>
<dbReference type="Pfam" id="PF23562">
    <property type="entry name" value="AMP-binding_C_3"/>
    <property type="match status" value="1"/>
</dbReference>
<evidence type="ECO:0000313" key="3">
    <source>
        <dbReference type="Proteomes" id="UP000270626"/>
    </source>
</evidence>
<dbReference type="Gene3D" id="3.40.50.12780">
    <property type="entry name" value="N-terminal domain of ligase-like"/>
    <property type="match status" value="1"/>
</dbReference>
<dbReference type="InterPro" id="IPR000873">
    <property type="entry name" value="AMP-dep_synth/lig_dom"/>
</dbReference>
<dbReference type="GO" id="GO:0031956">
    <property type="term" value="F:medium-chain fatty acid-CoA ligase activity"/>
    <property type="evidence" value="ECO:0007669"/>
    <property type="project" value="TreeGrafter"/>
</dbReference>
<dbReference type="PANTHER" id="PTHR43201">
    <property type="entry name" value="ACYL-COA SYNTHETASE"/>
    <property type="match status" value="1"/>
</dbReference>
<sequence length="707" mass="75283">MADFSWQAELAARPADFPLLLDSQRRWNADEIVAELLNLRERLAGSRVVGVLADNSPAWIIADLACQDAGRVHLPLPAFFHGEQLRNALEQAGADTVLTDQPERIGALDLGFAITGRWQGLTWMRRVVEPVELPPGTAKISFTSGSTGAPKGVCLSRDGLLDTARAVHERLADLPLERHLAVLPLALLLENVAGVYAPLLRGMPVHLPPLAELGWAGRQGFDPATLDRKVRESGAGSVILVPELLKAWCAFLAFSGSRPQDSLRFVAVGGARVAPGLLADARALGIPAYQGYGLTEGGSVLAINRPGDDGEGVGRPLAHAELAIVDGELSVRTRAFLGYTGQAAASGGAFATGDLASVDGNGHLHLQGRRKNLLITSFGRNVSPEWVEAALLAQPQIVQAVVAGDGQPALSAIVVGLPGLPETALGEAIARANASLPEYAQVAHFIASPAFTPANGLATGNGRPRRQAVIDHHHAALAALHSAKESPMSFYDTLKFETAAARAHLLSAPIISECLQGRASRDSYLAFLAQAYHHVRHTTPLLMTLGGRLPERLAWMRAGVAEYIEEEIGHEEWILNDIAAAGGDAEAVRHSRPELPAELMVAYAYDLINRGNPAGFFGMVFVLEGTSVDLALTAADRIQTALGLPDSAFSYLRSHGTLDQEHTQHLANILDLMTPADQAEVLHAAKVFFKLYGDIFHALPVEVATCS</sequence>
<dbReference type="SUPFAM" id="SSF56801">
    <property type="entry name" value="Acetyl-CoA synthetase-like"/>
    <property type="match status" value="1"/>
</dbReference>
<protein>
    <submittedName>
        <fullName evidence="2">Long-subunit acyl-CoA synthetase (AMP-forming)</fullName>
    </submittedName>
</protein>
<keyword evidence="3" id="KW-1185">Reference proteome</keyword>
<name>A0A495WBP6_9RHOO</name>
<dbReference type="SMART" id="SM01236">
    <property type="entry name" value="Haem_oxygenase_2"/>
    <property type="match status" value="1"/>
</dbReference>
<dbReference type="OrthoDB" id="9766486at2"/>
<proteinExistence type="predicted"/>
<dbReference type="RefSeq" id="WP_121457952.1">
    <property type="nucleotide sequence ID" value="NZ_RBXP01000014.1"/>
</dbReference>
<dbReference type="InterPro" id="IPR042099">
    <property type="entry name" value="ANL_N_sf"/>
</dbReference>
<dbReference type="Gene3D" id="1.20.910.10">
    <property type="entry name" value="Heme oxygenase-like"/>
    <property type="match status" value="1"/>
</dbReference>
<organism evidence="2 3">
    <name type="scientific">Azonexus fungiphilus</name>
    <dbReference type="NCBI Taxonomy" id="146940"/>
    <lineage>
        <taxon>Bacteria</taxon>
        <taxon>Pseudomonadati</taxon>
        <taxon>Pseudomonadota</taxon>
        <taxon>Betaproteobacteria</taxon>
        <taxon>Rhodocyclales</taxon>
        <taxon>Azonexaceae</taxon>
        <taxon>Azonexus</taxon>
    </lineage>
</organism>
<evidence type="ECO:0000313" key="2">
    <source>
        <dbReference type="EMBL" id="RKT58580.1"/>
    </source>
</evidence>
<dbReference type="InterPro" id="IPR045851">
    <property type="entry name" value="AMP-bd_C_sf"/>
</dbReference>
<dbReference type="Pfam" id="PF14518">
    <property type="entry name" value="Haem_oxygenas_2"/>
    <property type="match status" value="1"/>
</dbReference>
<evidence type="ECO:0000259" key="1">
    <source>
        <dbReference type="Pfam" id="PF00501"/>
    </source>
</evidence>
<dbReference type="InterPro" id="IPR016084">
    <property type="entry name" value="Haem_Oase-like_multi-hlx"/>
</dbReference>
<dbReference type="InterPro" id="IPR020845">
    <property type="entry name" value="AMP-binding_CS"/>
</dbReference>